<dbReference type="SUPFAM" id="SSF103511">
    <property type="entry name" value="Chlorophyll a-b binding protein"/>
    <property type="match status" value="1"/>
</dbReference>
<feature type="binding site" evidence="5">
    <location>
        <position position="63"/>
    </location>
    <ligand>
        <name>chlorophyll a</name>
        <dbReference type="ChEBI" id="CHEBI:58416"/>
        <label>1</label>
    </ligand>
</feature>
<dbReference type="InterPro" id="IPR022796">
    <property type="entry name" value="Chloroa_b-bind"/>
</dbReference>
<organism evidence="6 7">
    <name type="scientific">Prymnesium parvum</name>
    <name type="common">Toxic golden alga</name>
    <dbReference type="NCBI Taxonomy" id="97485"/>
    <lineage>
        <taxon>Eukaryota</taxon>
        <taxon>Haptista</taxon>
        <taxon>Haptophyta</taxon>
        <taxon>Prymnesiophyceae</taxon>
        <taxon>Prymnesiales</taxon>
        <taxon>Prymnesiaceae</taxon>
        <taxon>Prymnesium</taxon>
    </lineage>
</organism>
<evidence type="ECO:0000256" key="1">
    <source>
        <dbReference type="ARBA" id="ARBA00004229"/>
    </source>
</evidence>
<dbReference type="GO" id="GO:0016020">
    <property type="term" value="C:membrane"/>
    <property type="evidence" value="ECO:0007669"/>
    <property type="project" value="InterPro"/>
</dbReference>
<comment type="caution">
    <text evidence="6">The sequence shown here is derived from an EMBL/GenBank/DDBJ whole genome shotgun (WGS) entry which is preliminary data.</text>
</comment>
<dbReference type="PANTHER" id="PTHR21649">
    <property type="entry name" value="CHLOROPHYLL A/B BINDING PROTEIN"/>
    <property type="match status" value="1"/>
</dbReference>
<name>A0AB34J0Z9_PRYPA</name>
<evidence type="ECO:0000256" key="2">
    <source>
        <dbReference type="ARBA" id="ARBA00022528"/>
    </source>
</evidence>
<proteinExistence type="predicted"/>
<dbReference type="Gene3D" id="1.10.3460.10">
    <property type="entry name" value="Chlorophyll a/b binding protein domain"/>
    <property type="match status" value="1"/>
</dbReference>
<protein>
    <submittedName>
        <fullName evidence="6">Uncharacterized protein</fullName>
    </submittedName>
</protein>
<evidence type="ECO:0000256" key="4">
    <source>
        <dbReference type="ARBA" id="ARBA00022640"/>
    </source>
</evidence>
<dbReference type="GO" id="GO:0009765">
    <property type="term" value="P:photosynthesis, light harvesting"/>
    <property type="evidence" value="ECO:0007669"/>
    <property type="project" value="InterPro"/>
</dbReference>
<keyword evidence="7" id="KW-1185">Reference proteome</keyword>
<feature type="binding site" description="axial binding residue" evidence="5">
    <location>
        <position position="68"/>
    </location>
    <ligand>
        <name>chlorophyll b</name>
        <dbReference type="ChEBI" id="CHEBI:61721"/>
        <label>1</label>
    </ligand>
    <ligandPart>
        <name>Mg</name>
        <dbReference type="ChEBI" id="CHEBI:25107"/>
    </ligandPart>
</feature>
<dbReference type="Proteomes" id="UP001515480">
    <property type="component" value="Unassembled WGS sequence"/>
</dbReference>
<evidence type="ECO:0000256" key="3">
    <source>
        <dbReference type="ARBA" id="ARBA00022531"/>
    </source>
</evidence>
<feature type="binding site" evidence="5">
    <location>
        <position position="181"/>
    </location>
    <ligand>
        <name>chlorophyll a</name>
        <dbReference type="ChEBI" id="CHEBI:58416"/>
        <label>1</label>
    </ligand>
</feature>
<keyword evidence="3" id="KW-0602">Photosynthesis</keyword>
<feature type="binding site" evidence="5">
    <location>
        <position position="163"/>
    </location>
    <ligand>
        <name>chlorophyll a</name>
        <dbReference type="ChEBI" id="CHEBI:58416"/>
        <label>1</label>
    </ligand>
</feature>
<dbReference type="GO" id="GO:0016168">
    <property type="term" value="F:chlorophyll binding"/>
    <property type="evidence" value="ECO:0007669"/>
    <property type="project" value="UniProtKB-KW"/>
</dbReference>
<keyword evidence="4" id="KW-0934">Plastid</keyword>
<feature type="binding site" evidence="5">
    <location>
        <position position="169"/>
    </location>
    <ligand>
        <name>chlorophyll a</name>
        <dbReference type="ChEBI" id="CHEBI:58416"/>
        <label>1</label>
    </ligand>
</feature>
<accession>A0AB34J0Z9</accession>
<feature type="binding site" evidence="5">
    <location>
        <position position="66"/>
    </location>
    <ligand>
        <name>chlorophyll a</name>
        <dbReference type="ChEBI" id="CHEBI:58416"/>
        <label>1</label>
    </ligand>
</feature>
<dbReference type="GO" id="GO:0009507">
    <property type="term" value="C:chloroplast"/>
    <property type="evidence" value="ECO:0007669"/>
    <property type="project" value="UniProtKB-SubCell"/>
</dbReference>
<dbReference type="Pfam" id="PF00504">
    <property type="entry name" value="Chloroa_b-bind"/>
    <property type="match status" value="1"/>
</dbReference>
<feature type="binding site" evidence="5">
    <location>
        <position position="51"/>
    </location>
    <ligand>
        <name>chlorophyll a</name>
        <dbReference type="ChEBI" id="CHEBI:58416"/>
        <label>1</label>
    </ligand>
</feature>
<evidence type="ECO:0000313" key="6">
    <source>
        <dbReference type="EMBL" id="KAL1511044.1"/>
    </source>
</evidence>
<feature type="binding site" evidence="5">
    <location>
        <position position="167"/>
    </location>
    <ligand>
        <name>chlorophyll a</name>
        <dbReference type="ChEBI" id="CHEBI:58416"/>
        <label>1</label>
    </ligand>
</feature>
<gene>
    <name evidence="6" type="ORF">AB1Y20_005869</name>
</gene>
<feature type="binding site" evidence="5">
    <location>
        <position position="164"/>
    </location>
    <ligand>
        <name>chlorophyll a</name>
        <dbReference type="ChEBI" id="CHEBI:58416"/>
        <label>1</label>
    </ligand>
</feature>
<keyword evidence="5" id="KW-0148">Chlorophyll</keyword>
<comment type="subcellular location">
    <subcellularLocation>
        <location evidence="1">Plastid</location>
        <location evidence="1">Chloroplast</location>
    </subcellularLocation>
</comment>
<keyword evidence="2" id="KW-0150">Chloroplast</keyword>
<dbReference type="InterPro" id="IPR001344">
    <property type="entry name" value="Chloro_AB-bd_pln"/>
</dbReference>
<dbReference type="AlphaFoldDB" id="A0AB34J0Z9"/>
<sequence>MLSLASATTAFQAPLVARPAVQRVEAPRMAINDMPGKYAINGALYDPLGLSNIFDAKWLREAELKHGRLCMLAFAGYVAVDLGLKLPDHAWSSFEAHDKSVGAYGGAMGQILLFASLIEILAGVPGANYTMNGGDREPGDFGLDPLGYLTGATPEQKKDLQIKELKNGRLAMLAFSGVITQAGLGHTEFPYL</sequence>
<evidence type="ECO:0000313" key="7">
    <source>
        <dbReference type="Proteomes" id="UP001515480"/>
    </source>
</evidence>
<dbReference type="EMBL" id="JBGBPQ010000014">
    <property type="protein sequence ID" value="KAL1511044.1"/>
    <property type="molecule type" value="Genomic_DNA"/>
</dbReference>
<keyword evidence="5" id="KW-0157">Chromophore</keyword>
<evidence type="ECO:0000256" key="5">
    <source>
        <dbReference type="PIRSR" id="PIRSR601344-1"/>
    </source>
</evidence>
<reference evidence="6 7" key="1">
    <citation type="journal article" date="2024" name="Science">
        <title>Giant polyketide synthase enzymes in the biosynthesis of giant marine polyether toxins.</title>
        <authorList>
            <person name="Fallon T.R."/>
            <person name="Shende V.V."/>
            <person name="Wierzbicki I.H."/>
            <person name="Pendleton A.L."/>
            <person name="Watervoot N.F."/>
            <person name="Auber R.P."/>
            <person name="Gonzalez D.J."/>
            <person name="Wisecaver J.H."/>
            <person name="Moore B.S."/>
        </authorList>
    </citation>
    <scope>NUCLEOTIDE SEQUENCE [LARGE SCALE GENOMIC DNA]</scope>
    <source>
        <strain evidence="6 7">12B1</strain>
    </source>
</reference>